<protein>
    <submittedName>
        <fullName evidence="2">Uncharacterized protein</fullName>
    </submittedName>
</protein>
<sequence>MKVRSLLLLLLALFALPCLAEPYKTGQKIDAFSAQDAHKKAFTLDPSGTRYLLVSHDMDTGKAANAALDAKGAPFLPSKKAVFMANIHGMPGIGRMFALPKMRKYAHRIILGDDAGLMARFPQQPGKVTVLKISGGKISSIQYWDPSKEAVDGYLK</sequence>
<keyword evidence="3" id="KW-1185">Reference proteome</keyword>
<evidence type="ECO:0000313" key="2">
    <source>
        <dbReference type="EMBL" id="GAA5484255.1"/>
    </source>
</evidence>
<evidence type="ECO:0000256" key="1">
    <source>
        <dbReference type="SAM" id="SignalP"/>
    </source>
</evidence>
<reference evidence="2 3" key="1">
    <citation type="submission" date="2024-02" db="EMBL/GenBank/DDBJ databases">
        <title>Haloferula sargassicola NBRC 104335.</title>
        <authorList>
            <person name="Ichikawa N."/>
            <person name="Katano-Makiyama Y."/>
            <person name="Hidaka K."/>
        </authorList>
    </citation>
    <scope>NUCLEOTIDE SEQUENCE [LARGE SCALE GENOMIC DNA]</scope>
    <source>
        <strain evidence="2 3">NBRC 104335</strain>
    </source>
</reference>
<feature type="chain" id="PRO_5047241629" evidence="1">
    <location>
        <begin position="21"/>
        <end position="156"/>
    </location>
</feature>
<organism evidence="2 3">
    <name type="scientific">Haloferula sargassicola</name>
    <dbReference type="NCBI Taxonomy" id="490096"/>
    <lineage>
        <taxon>Bacteria</taxon>
        <taxon>Pseudomonadati</taxon>
        <taxon>Verrucomicrobiota</taxon>
        <taxon>Verrucomicrobiia</taxon>
        <taxon>Verrucomicrobiales</taxon>
        <taxon>Verrucomicrobiaceae</taxon>
        <taxon>Haloferula</taxon>
    </lineage>
</organism>
<feature type="signal peptide" evidence="1">
    <location>
        <begin position="1"/>
        <end position="20"/>
    </location>
</feature>
<dbReference type="Proteomes" id="UP001476282">
    <property type="component" value="Unassembled WGS sequence"/>
</dbReference>
<keyword evidence="1" id="KW-0732">Signal</keyword>
<dbReference type="RefSeq" id="WP_353568352.1">
    <property type="nucleotide sequence ID" value="NZ_BAABRI010000022.1"/>
</dbReference>
<gene>
    <name evidence="2" type="ORF">Hsar01_03497</name>
</gene>
<name>A0ABP9USP1_9BACT</name>
<comment type="caution">
    <text evidence="2">The sequence shown here is derived from an EMBL/GenBank/DDBJ whole genome shotgun (WGS) entry which is preliminary data.</text>
</comment>
<dbReference type="EMBL" id="BAABRI010000022">
    <property type="protein sequence ID" value="GAA5484255.1"/>
    <property type="molecule type" value="Genomic_DNA"/>
</dbReference>
<proteinExistence type="predicted"/>
<evidence type="ECO:0000313" key="3">
    <source>
        <dbReference type="Proteomes" id="UP001476282"/>
    </source>
</evidence>
<accession>A0ABP9USP1</accession>